<evidence type="ECO:0000256" key="1">
    <source>
        <dbReference type="ARBA" id="ARBA00022630"/>
    </source>
</evidence>
<keyword evidence="3" id="KW-0560">Oxidoreductase</keyword>
<keyword evidence="4" id="KW-0503">Monooxygenase</keyword>
<comment type="caution">
    <text evidence="6">The sequence shown here is derived from an EMBL/GenBank/DDBJ whole genome shotgun (WGS) entry which is preliminary data.</text>
</comment>
<evidence type="ECO:0000313" key="7">
    <source>
        <dbReference type="Proteomes" id="UP001285263"/>
    </source>
</evidence>
<keyword evidence="1" id="KW-0285">Flavoprotein</keyword>
<proteinExistence type="predicted"/>
<keyword evidence="2" id="KW-0288">FMN</keyword>
<dbReference type="EMBL" id="JAXCLA010000008">
    <property type="protein sequence ID" value="MDY0747658.1"/>
    <property type="molecule type" value="Genomic_DNA"/>
</dbReference>
<dbReference type="PANTHER" id="PTHR42847:SF4">
    <property type="entry name" value="ALKANESULFONATE MONOOXYGENASE-RELATED"/>
    <property type="match status" value="1"/>
</dbReference>
<feature type="domain" description="Luciferase-like" evidence="5">
    <location>
        <begin position="29"/>
        <end position="327"/>
    </location>
</feature>
<dbReference type="Pfam" id="PF00296">
    <property type="entry name" value="Bac_luciferase"/>
    <property type="match status" value="1"/>
</dbReference>
<dbReference type="InterPro" id="IPR050172">
    <property type="entry name" value="SsuD_RutA_monooxygenase"/>
</dbReference>
<organism evidence="6 7">
    <name type="scientific">Roseateles agri</name>
    <dbReference type="NCBI Taxonomy" id="3098619"/>
    <lineage>
        <taxon>Bacteria</taxon>
        <taxon>Pseudomonadati</taxon>
        <taxon>Pseudomonadota</taxon>
        <taxon>Betaproteobacteria</taxon>
        <taxon>Burkholderiales</taxon>
        <taxon>Sphaerotilaceae</taxon>
        <taxon>Roseateles</taxon>
    </lineage>
</organism>
<sequence length="377" mass="41190">MTGNLSFYWQVPTSGDGPQLIGGRGPQRRGDLDYLLHIACVAEELGFDGVMLPTGVATEDGALLAAALAARTDRLKLMVSFRAGPELPAHFAQRIATLQQLCGPRIQVCLFNGFETEQQSYGDFIEHDEAYRRADEFLSIATALWRGEPVQHASPHYLLDRRDGGRSLDMQPEVFAFGASDAASDLVARHADVHMMWAEPPTLVAQRVQRTLALATQGGRELRLGLRVAILARETEDEAWEEAGRLLAGIPDGAIEQAQREFGRSGSVGLARIRALHRQGRLRGLRELEVSPNLWAGSALVRGTTTLVGSYEHVAERLAEYAALGLRSFVLSGVPNLDALRRVGEQVLPRLSRYSQKEIVVPLPAVDAYIATQGVVP</sequence>
<dbReference type="PANTHER" id="PTHR42847">
    <property type="entry name" value="ALKANESULFONATE MONOOXYGENASE"/>
    <property type="match status" value="1"/>
</dbReference>
<dbReference type="SUPFAM" id="SSF51679">
    <property type="entry name" value="Bacterial luciferase-like"/>
    <property type="match status" value="1"/>
</dbReference>
<evidence type="ECO:0000256" key="2">
    <source>
        <dbReference type="ARBA" id="ARBA00022643"/>
    </source>
</evidence>
<dbReference type="Proteomes" id="UP001285263">
    <property type="component" value="Unassembled WGS sequence"/>
</dbReference>
<dbReference type="Gene3D" id="3.20.20.30">
    <property type="entry name" value="Luciferase-like domain"/>
    <property type="match status" value="1"/>
</dbReference>
<evidence type="ECO:0000313" key="6">
    <source>
        <dbReference type="EMBL" id="MDY0747658.1"/>
    </source>
</evidence>
<evidence type="ECO:0000259" key="5">
    <source>
        <dbReference type="Pfam" id="PF00296"/>
    </source>
</evidence>
<reference evidence="6 7" key="1">
    <citation type="submission" date="2023-11" db="EMBL/GenBank/DDBJ databases">
        <title>Paucibacter sp. nov., isolated from fresh soil in Korea.</title>
        <authorList>
            <person name="Le N.T.T."/>
        </authorList>
    </citation>
    <scope>NUCLEOTIDE SEQUENCE [LARGE SCALE GENOMIC DNA]</scope>
    <source>
        <strain evidence="6 7">R3-3</strain>
    </source>
</reference>
<gene>
    <name evidence="6" type="ORF">SNE35_24360</name>
</gene>
<dbReference type="RefSeq" id="WP_320425616.1">
    <property type="nucleotide sequence ID" value="NZ_JAXCLA010000008.1"/>
</dbReference>
<protein>
    <submittedName>
        <fullName evidence="6">LLM class flavin-dependent oxidoreductase</fullName>
    </submittedName>
</protein>
<keyword evidence="7" id="KW-1185">Reference proteome</keyword>
<dbReference type="InterPro" id="IPR036661">
    <property type="entry name" value="Luciferase-like_sf"/>
</dbReference>
<evidence type="ECO:0000256" key="3">
    <source>
        <dbReference type="ARBA" id="ARBA00023002"/>
    </source>
</evidence>
<dbReference type="InterPro" id="IPR011251">
    <property type="entry name" value="Luciferase-like_dom"/>
</dbReference>
<accession>A0ABU5DMZ6</accession>
<evidence type="ECO:0000256" key="4">
    <source>
        <dbReference type="ARBA" id="ARBA00023033"/>
    </source>
</evidence>
<name>A0ABU5DMZ6_9BURK</name>